<dbReference type="EMBL" id="CP138359">
    <property type="protein sequence ID" value="WPF83695.1"/>
    <property type="molecule type" value="Genomic_DNA"/>
</dbReference>
<dbReference type="SMART" id="SM00829">
    <property type="entry name" value="PKS_ER"/>
    <property type="match status" value="1"/>
</dbReference>
<dbReference type="Gene3D" id="3.40.50.720">
    <property type="entry name" value="NAD(P)-binding Rossmann-like Domain"/>
    <property type="match status" value="1"/>
</dbReference>
<organism evidence="2 3">
    <name type="scientific">Sanguibacter biliveldensis</name>
    <dbReference type="NCBI Taxonomy" id="3030830"/>
    <lineage>
        <taxon>Bacteria</taxon>
        <taxon>Bacillati</taxon>
        <taxon>Actinomycetota</taxon>
        <taxon>Actinomycetes</taxon>
        <taxon>Micrococcales</taxon>
        <taxon>Sanguibacteraceae</taxon>
        <taxon>Sanguibacter</taxon>
    </lineage>
</organism>
<dbReference type="Pfam" id="PF08240">
    <property type="entry name" value="ADH_N"/>
    <property type="match status" value="1"/>
</dbReference>
<feature type="domain" description="Enoyl reductase (ER)" evidence="1">
    <location>
        <begin position="11"/>
        <end position="390"/>
    </location>
</feature>
<dbReference type="InterPro" id="IPR020843">
    <property type="entry name" value="ER"/>
</dbReference>
<dbReference type="InterPro" id="IPR011032">
    <property type="entry name" value="GroES-like_sf"/>
</dbReference>
<dbReference type="RefSeq" id="WP_319160236.1">
    <property type="nucleotide sequence ID" value="NZ_CP138359.1"/>
</dbReference>
<dbReference type="AlphaFoldDB" id="A0AAF0Z566"/>
<evidence type="ECO:0000313" key="2">
    <source>
        <dbReference type="EMBL" id="WPF83695.1"/>
    </source>
</evidence>
<dbReference type="SUPFAM" id="SSF50129">
    <property type="entry name" value="GroES-like"/>
    <property type="match status" value="1"/>
</dbReference>
<reference evidence="3" key="1">
    <citation type="submission" date="2023-11" db="EMBL/GenBank/DDBJ databases">
        <authorList>
            <person name="Helweg L.P."/>
            <person name="Kiel A."/>
            <person name="Hitz F."/>
            <person name="Ruckert-Reed C."/>
            <person name="Busche T."/>
            <person name="Kaltschmidt B."/>
            <person name="Kaltschmidt C."/>
        </authorList>
    </citation>
    <scope>NUCLEOTIDE SEQUENCE [LARGE SCALE GENOMIC DNA]</scope>
    <source>
        <strain evidence="3">4.1</strain>
    </source>
</reference>
<name>A0AAF0Z566_9MICO</name>
<accession>A0AAF0Z566</accession>
<protein>
    <submittedName>
        <fullName evidence="2">Zinc-binding dehydrogenase</fullName>
    </submittedName>
</protein>
<dbReference type="Proteomes" id="UP001304340">
    <property type="component" value="Chromosome"/>
</dbReference>
<sequence length="405" mass="42236">MFSNSAAWIEAPFADLVVRPSPVPTPGPGQVVVQVRAVAVNPLDAIVQSNGRLMYRWLDYPVVLGEDVAGVVVGVGEGVHRFVVGDRVVGYATGLEKGRDHVSGGGFQHLVAVDEALAAPIPDEVAFEDAAVLPLALSTAAAALFEQSQLGLDHTRLGHTRLGHSMPDHAAPEQETVAGSSRDDEIVVVWGGTTSVGSNAIQLARAAGYRVVTTASARHHDSLRALGAEAVFDYHDADVVSSVVAATQGARVVGVVAIAVGSAEPCVEIAGRTGARRVALTSPSVSFYDQPRRPGLAWSRVRLMTRLVWSNVTLQARCLRHGVRARFVWGSAIATSAVGPAVWSDYLPGALADGRHRLAPQPRVVGRDLGALQAAIDTLRGGVSAQKLVVTLPGTAATGGTTKAP</sequence>
<dbReference type="KEGG" id="sbil:SANBI_001390"/>
<dbReference type="InterPro" id="IPR013154">
    <property type="entry name" value="ADH-like_N"/>
</dbReference>
<gene>
    <name evidence="2" type="ORF">SANBI_001390</name>
</gene>
<dbReference type="GO" id="GO:0016651">
    <property type="term" value="F:oxidoreductase activity, acting on NAD(P)H"/>
    <property type="evidence" value="ECO:0007669"/>
    <property type="project" value="InterPro"/>
</dbReference>
<dbReference type="InterPro" id="IPR013149">
    <property type="entry name" value="ADH-like_C"/>
</dbReference>
<dbReference type="SUPFAM" id="SSF51735">
    <property type="entry name" value="NAD(P)-binding Rossmann-fold domains"/>
    <property type="match status" value="1"/>
</dbReference>
<evidence type="ECO:0000313" key="3">
    <source>
        <dbReference type="Proteomes" id="UP001304340"/>
    </source>
</evidence>
<keyword evidence="3" id="KW-1185">Reference proteome</keyword>
<proteinExistence type="predicted"/>
<dbReference type="InterPro" id="IPR036291">
    <property type="entry name" value="NAD(P)-bd_dom_sf"/>
</dbReference>
<dbReference type="InterPro" id="IPR047122">
    <property type="entry name" value="Trans-enoyl_RdTase-like"/>
</dbReference>
<dbReference type="PANTHER" id="PTHR45348:SF2">
    <property type="entry name" value="ZINC-TYPE ALCOHOL DEHYDROGENASE-LIKE PROTEIN C2E1P3.01"/>
    <property type="match status" value="1"/>
</dbReference>
<evidence type="ECO:0000259" key="1">
    <source>
        <dbReference type="SMART" id="SM00829"/>
    </source>
</evidence>
<dbReference type="Pfam" id="PF00107">
    <property type="entry name" value="ADH_zinc_N"/>
    <property type="match status" value="1"/>
</dbReference>
<dbReference type="Gene3D" id="3.90.180.10">
    <property type="entry name" value="Medium-chain alcohol dehydrogenases, catalytic domain"/>
    <property type="match status" value="1"/>
</dbReference>
<dbReference type="PANTHER" id="PTHR45348">
    <property type="entry name" value="HYPOTHETICAL OXIDOREDUCTASE (EUROFUNG)"/>
    <property type="match status" value="1"/>
</dbReference>